<dbReference type="GO" id="GO:0008270">
    <property type="term" value="F:zinc ion binding"/>
    <property type="evidence" value="ECO:0007669"/>
    <property type="project" value="UniProtKB-KW"/>
</dbReference>
<evidence type="ECO:0000256" key="6">
    <source>
        <dbReference type="ARBA" id="ARBA00031706"/>
    </source>
</evidence>
<keyword evidence="5" id="KW-0804">Transcription</keyword>
<comment type="similarity">
    <text evidence="1">Belongs to the TFIIB family.</text>
</comment>
<dbReference type="InterPro" id="IPR013763">
    <property type="entry name" value="Cyclin-like_dom"/>
</dbReference>
<dbReference type="GO" id="GO:0070897">
    <property type="term" value="P:transcription preinitiation complex assembly"/>
    <property type="evidence" value="ECO:0007669"/>
    <property type="project" value="InterPro"/>
</dbReference>
<dbReference type="InterPro" id="IPR013150">
    <property type="entry name" value="TFIIB_cyclin"/>
</dbReference>
<evidence type="ECO:0000256" key="4">
    <source>
        <dbReference type="ARBA" id="ARBA00023015"/>
    </source>
</evidence>
<proteinExistence type="inferred from homology"/>
<evidence type="ECO:0000256" key="1">
    <source>
        <dbReference type="ARBA" id="ARBA00010857"/>
    </source>
</evidence>
<accession>A0A1Y5IHN4</accession>
<dbReference type="PRINTS" id="PR00685">
    <property type="entry name" value="TIFACTORIIB"/>
</dbReference>
<dbReference type="SUPFAM" id="SSF47954">
    <property type="entry name" value="Cyclin-like"/>
    <property type="match status" value="2"/>
</dbReference>
<dbReference type="Proteomes" id="UP000195557">
    <property type="component" value="Unassembled WGS sequence"/>
</dbReference>
<dbReference type="Pfam" id="PF08271">
    <property type="entry name" value="Zn_Ribbon_TF"/>
    <property type="match status" value="1"/>
</dbReference>
<dbReference type="eggNOG" id="KOG1597">
    <property type="taxonomic scope" value="Eukaryota"/>
</dbReference>
<reference evidence="9" key="1">
    <citation type="submission" date="2017-04" db="EMBL/GenBank/DDBJ databases">
        <title>Population genomics of picophytoplankton unveils novel chromosome hypervariability.</title>
        <authorList>
            <consortium name="DOE Joint Genome Institute"/>
            <person name="Blanc-Mathieu R."/>
            <person name="Krasovec M."/>
            <person name="Hebrard M."/>
            <person name="Yau S."/>
            <person name="Desgranges E."/>
            <person name="Martin J."/>
            <person name="Schackwitz W."/>
            <person name="Kuo A."/>
            <person name="Salin G."/>
            <person name="Donnadieu C."/>
            <person name="Desdevises Y."/>
            <person name="Sanchez-Ferandin S."/>
            <person name="Moreau H."/>
            <person name="Rivals E."/>
            <person name="Grigoriev I.V."/>
            <person name="Grimsley N."/>
            <person name="Eyre-Walker A."/>
            <person name="Piganeau G."/>
        </authorList>
    </citation>
    <scope>NUCLEOTIDE SEQUENCE [LARGE SCALE GENOMIC DNA]</scope>
    <source>
        <strain evidence="9">RCC 1115</strain>
    </source>
</reference>
<evidence type="ECO:0000313" key="9">
    <source>
        <dbReference type="EMBL" id="OUS49080.1"/>
    </source>
</evidence>
<protein>
    <recommendedName>
        <fullName evidence="2">Transcription initiation factor IIB</fullName>
    </recommendedName>
    <alternativeName>
        <fullName evidence="6">General transcription factor TFIIB</fullName>
    </alternativeName>
</protein>
<dbReference type="AlphaFoldDB" id="A0A1Y5IHN4"/>
<keyword evidence="7" id="KW-0863">Zinc-finger</keyword>
<keyword evidence="3" id="KW-0677">Repeat</keyword>
<sequence length="395" mass="42962">MQAMSAQSVNHAPSPSAQEIKKFTQICPKCATHTAIVEDHASGDLICTECGLVIESRIIDECSEWRTFGDGDKDKNGADPSRTVGATNVMLTGGGLSTTIGKNPDGTYNATLTRLHNRGMNPDKALIAAFHSIGEFADAMGMNRVVKDGACDLYRMVTSAHSTLGKSNAAMYAACLYIAARQEGMTRTFKEVCGAAQGTTVKEIGRCYKFILKVCDGLNMQMNEQMITPELLTNRFCGNLGIGEHEYLKLCSHIVRTFKELRDSEGHRSEKQPASVAAASIFISAVVKGIHKDKASLFRISEVSGMAEVTIRTSFFDMVPYASKLLPSANQDRLVFLLEEAERMRAGSTMTLPTHAAKQYLPASMPLLTLDDIDAGDVFDELPGDVKIEVKEEIT</sequence>
<keyword evidence="4" id="KW-0805">Transcription regulation</keyword>
<dbReference type="GO" id="GO:0017025">
    <property type="term" value="F:TBP-class protein binding"/>
    <property type="evidence" value="ECO:0007669"/>
    <property type="project" value="InterPro"/>
</dbReference>
<dbReference type="PROSITE" id="PS00782">
    <property type="entry name" value="TFIIB"/>
    <property type="match status" value="1"/>
</dbReference>
<evidence type="ECO:0000259" key="8">
    <source>
        <dbReference type="PROSITE" id="PS51134"/>
    </source>
</evidence>
<dbReference type="PANTHER" id="PTHR11618">
    <property type="entry name" value="TRANSCRIPTION INITIATION FACTOR IIB-RELATED"/>
    <property type="match status" value="1"/>
</dbReference>
<dbReference type="PROSITE" id="PS51134">
    <property type="entry name" value="ZF_TFIIB"/>
    <property type="match status" value="1"/>
</dbReference>
<dbReference type="InterPro" id="IPR000812">
    <property type="entry name" value="TFIIB"/>
</dbReference>
<dbReference type="FunFam" id="1.10.472.170:FF:000001">
    <property type="entry name" value="Transcription initiation factor IIB"/>
    <property type="match status" value="1"/>
</dbReference>
<dbReference type="GO" id="GO:0005634">
    <property type="term" value="C:nucleus"/>
    <property type="evidence" value="ECO:0007669"/>
    <property type="project" value="TreeGrafter"/>
</dbReference>
<dbReference type="Pfam" id="PF00382">
    <property type="entry name" value="TFIIB"/>
    <property type="match status" value="1"/>
</dbReference>
<dbReference type="PANTHER" id="PTHR11618:SF13">
    <property type="entry name" value="TRANSCRIPTION INITIATION FACTOR IIB"/>
    <property type="match status" value="1"/>
</dbReference>
<dbReference type="InterPro" id="IPR013137">
    <property type="entry name" value="Znf_TFIIB"/>
</dbReference>
<dbReference type="Gene3D" id="1.10.472.10">
    <property type="entry name" value="Cyclin-like"/>
    <property type="match status" value="1"/>
</dbReference>
<dbReference type="InterPro" id="IPR023486">
    <property type="entry name" value="TFIIB_CS"/>
</dbReference>
<dbReference type="Gene3D" id="1.10.472.170">
    <property type="match status" value="1"/>
</dbReference>
<keyword evidence="7" id="KW-0479">Metal-binding</keyword>
<evidence type="ECO:0000256" key="7">
    <source>
        <dbReference type="PROSITE-ProRule" id="PRU00469"/>
    </source>
</evidence>
<dbReference type="GO" id="GO:0097550">
    <property type="term" value="C:transcription preinitiation complex"/>
    <property type="evidence" value="ECO:0007669"/>
    <property type="project" value="TreeGrafter"/>
</dbReference>
<dbReference type="InterPro" id="IPR036915">
    <property type="entry name" value="Cyclin-like_sf"/>
</dbReference>
<keyword evidence="7" id="KW-0862">Zinc</keyword>
<name>A0A1Y5IHN4_OSTTA</name>
<dbReference type="SMART" id="SM00385">
    <property type="entry name" value="CYCLIN"/>
    <property type="match status" value="1"/>
</dbReference>
<evidence type="ECO:0000256" key="2">
    <source>
        <dbReference type="ARBA" id="ARBA00013932"/>
    </source>
</evidence>
<evidence type="ECO:0000256" key="5">
    <source>
        <dbReference type="ARBA" id="ARBA00023163"/>
    </source>
</evidence>
<feature type="domain" description="TFIIB-type" evidence="8">
    <location>
        <begin position="23"/>
        <end position="55"/>
    </location>
</feature>
<dbReference type="CDD" id="cd20551">
    <property type="entry name" value="CYCLIN_TFIIB_rpt1"/>
    <property type="match status" value="1"/>
</dbReference>
<gene>
    <name evidence="9" type="ORF">BE221DRAFT_4974</name>
</gene>
<dbReference type="EMBL" id="KZ155771">
    <property type="protein sequence ID" value="OUS49080.1"/>
    <property type="molecule type" value="Genomic_DNA"/>
</dbReference>
<dbReference type="SUPFAM" id="SSF57783">
    <property type="entry name" value="Zinc beta-ribbon"/>
    <property type="match status" value="1"/>
</dbReference>
<organism evidence="9">
    <name type="scientific">Ostreococcus tauri</name>
    <name type="common">Marine green alga</name>
    <dbReference type="NCBI Taxonomy" id="70448"/>
    <lineage>
        <taxon>Eukaryota</taxon>
        <taxon>Viridiplantae</taxon>
        <taxon>Chlorophyta</taxon>
        <taxon>Mamiellophyceae</taxon>
        <taxon>Mamiellales</taxon>
        <taxon>Bathycoccaceae</taxon>
        <taxon>Ostreococcus</taxon>
    </lineage>
</organism>
<evidence type="ECO:0000256" key="3">
    <source>
        <dbReference type="ARBA" id="ARBA00022737"/>
    </source>
</evidence>